<dbReference type="Gene3D" id="3.50.30.50">
    <property type="entry name" value="Putative cyclase"/>
    <property type="match status" value="2"/>
</dbReference>
<comment type="similarity">
    <text evidence="1">Belongs to the Cyclase 1 superfamily.</text>
</comment>
<sequence>MTSTSIVELSHKLNPSVQTYPGDTPFSCHPLGTSEKDGYNTRSMTIGSHCGTHIDAPFHFFADARQKITWVDLAAHADRFRVGKIVLINTGWSKYWGTEAYYSHPFFARDVAENLFTLGITVVGMDTLNPDETPYEGVGGEDGFGFHNVILGGGGVIAENLTNLSALVEGDDWVVSLIPLNLEGSDGSPIRAFALRKS</sequence>
<evidence type="ECO:0000313" key="2">
    <source>
        <dbReference type="EMBL" id="KIK02449.1"/>
    </source>
</evidence>
<dbReference type="STRING" id="1095629.A0A0C9XLM4"/>
<name>A0A0C9XLM4_9AGAR</name>
<dbReference type="InterPro" id="IPR037175">
    <property type="entry name" value="KFase_sf"/>
</dbReference>
<accession>A0A0C9XLM4</accession>
<dbReference type="PANTHER" id="PTHR31118">
    <property type="entry name" value="CYCLASE-LIKE PROTEIN 2"/>
    <property type="match status" value="1"/>
</dbReference>
<dbReference type="GO" id="GO:0004061">
    <property type="term" value="F:arylformamidase activity"/>
    <property type="evidence" value="ECO:0007669"/>
    <property type="project" value="InterPro"/>
</dbReference>
<evidence type="ECO:0000313" key="3">
    <source>
        <dbReference type="Proteomes" id="UP000054477"/>
    </source>
</evidence>
<dbReference type="GO" id="GO:0019441">
    <property type="term" value="P:L-tryptophan catabolic process to kynurenine"/>
    <property type="evidence" value="ECO:0007669"/>
    <property type="project" value="InterPro"/>
</dbReference>
<dbReference type="Proteomes" id="UP000054477">
    <property type="component" value="Unassembled WGS sequence"/>
</dbReference>
<gene>
    <name evidence="2" type="ORF">K443DRAFT_131811</name>
</gene>
<dbReference type="InterPro" id="IPR007325">
    <property type="entry name" value="KFase/CYL"/>
</dbReference>
<organism evidence="2 3">
    <name type="scientific">Laccaria amethystina LaAM-08-1</name>
    <dbReference type="NCBI Taxonomy" id="1095629"/>
    <lineage>
        <taxon>Eukaryota</taxon>
        <taxon>Fungi</taxon>
        <taxon>Dikarya</taxon>
        <taxon>Basidiomycota</taxon>
        <taxon>Agaricomycotina</taxon>
        <taxon>Agaricomycetes</taxon>
        <taxon>Agaricomycetidae</taxon>
        <taxon>Agaricales</taxon>
        <taxon>Agaricineae</taxon>
        <taxon>Hydnangiaceae</taxon>
        <taxon>Laccaria</taxon>
    </lineage>
</organism>
<evidence type="ECO:0008006" key="4">
    <source>
        <dbReference type="Google" id="ProtNLM"/>
    </source>
</evidence>
<evidence type="ECO:0000256" key="1">
    <source>
        <dbReference type="ARBA" id="ARBA00007865"/>
    </source>
</evidence>
<reference evidence="2 3" key="1">
    <citation type="submission" date="2014-04" db="EMBL/GenBank/DDBJ databases">
        <authorList>
            <consortium name="DOE Joint Genome Institute"/>
            <person name="Kuo A."/>
            <person name="Kohler A."/>
            <person name="Nagy L.G."/>
            <person name="Floudas D."/>
            <person name="Copeland A."/>
            <person name="Barry K.W."/>
            <person name="Cichocki N."/>
            <person name="Veneault-Fourrey C."/>
            <person name="LaButti K."/>
            <person name="Lindquist E.A."/>
            <person name="Lipzen A."/>
            <person name="Lundell T."/>
            <person name="Morin E."/>
            <person name="Murat C."/>
            <person name="Sun H."/>
            <person name="Tunlid A."/>
            <person name="Henrissat B."/>
            <person name="Grigoriev I.V."/>
            <person name="Hibbett D.S."/>
            <person name="Martin F."/>
            <person name="Nordberg H.P."/>
            <person name="Cantor M.N."/>
            <person name="Hua S.X."/>
        </authorList>
    </citation>
    <scope>NUCLEOTIDE SEQUENCE [LARGE SCALE GENOMIC DNA]</scope>
    <source>
        <strain evidence="2 3">LaAM-08-1</strain>
    </source>
</reference>
<dbReference type="SUPFAM" id="SSF102198">
    <property type="entry name" value="Putative cyclase"/>
    <property type="match status" value="1"/>
</dbReference>
<dbReference type="AlphaFoldDB" id="A0A0C9XLM4"/>
<dbReference type="PANTHER" id="PTHR31118:SF12">
    <property type="entry name" value="CYCLASE-LIKE PROTEIN 2"/>
    <property type="match status" value="1"/>
</dbReference>
<protein>
    <recommendedName>
        <fullName evidence="4">Arylformamidase</fullName>
    </recommendedName>
</protein>
<dbReference type="HOGENOM" id="CLU_030671_3_0_1"/>
<reference evidence="3" key="2">
    <citation type="submission" date="2015-01" db="EMBL/GenBank/DDBJ databases">
        <title>Evolutionary Origins and Diversification of the Mycorrhizal Mutualists.</title>
        <authorList>
            <consortium name="DOE Joint Genome Institute"/>
            <consortium name="Mycorrhizal Genomics Consortium"/>
            <person name="Kohler A."/>
            <person name="Kuo A."/>
            <person name="Nagy L.G."/>
            <person name="Floudas D."/>
            <person name="Copeland A."/>
            <person name="Barry K.W."/>
            <person name="Cichocki N."/>
            <person name="Veneault-Fourrey C."/>
            <person name="LaButti K."/>
            <person name="Lindquist E.A."/>
            <person name="Lipzen A."/>
            <person name="Lundell T."/>
            <person name="Morin E."/>
            <person name="Murat C."/>
            <person name="Riley R."/>
            <person name="Ohm R."/>
            <person name="Sun H."/>
            <person name="Tunlid A."/>
            <person name="Henrissat B."/>
            <person name="Grigoriev I.V."/>
            <person name="Hibbett D.S."/>
            <person name="Martin F."/>
        </authorList>
    </citation>
    <scope>NUCLEOTIDE SEQUENCE [LARGE SCALE GENOMIC DNA]</scope>
    <source>
        <strain evidence="3">LaAM-08-1</strain>
    </source>
</reference>
<dbReference type="EMBL" id="KN838592">
    <property type="protein sequence ID" value="KIK02449.1"/>
    <property type="molecule type" value="Genomic_DNA"/>
</dbReference>
<dbReference type="Pfam" id="PF04199">
    <property type="entry name" value="Cyclase"/>
    <property type="match status" value="2"/>
</dbReference>
<dbReference type="OrthoDB" id="7108654at2759"/>
<proteinExistence type="inferred from homology"/>
<keyword evidence="3" id="KW-1185">Reference proteome</keyword>